<dbReference type="Gene3D" id="1.50.10.10">
    <property type="match status" value="1"/>
</dbReference>
<comment type="similarity">
    <text evidence="2">Belongs to the glycosyl hydrolase 88 family.</text>
</comment>
<evidence type="ECO:0000313" key="5">
    <source>
        <dbReference type="EMBL" id="MBD5780055.1"/>
    </source>
</evidence>
<evidence type="ECO:0000256" key="1">
    <source>
        <dbReference type="ARBA" id="ARBA00022801"/>
    </source>
</evidence>
<comment type="caution">
    <text evidence="5">The sequence shown here is derived from an EMBL/GenBank/DDBJ whole genome shotgun (WGS) entry which is preliminary data.</text>
</comment>
<evidence type="ECO:0000256" key="2">
    <source>
        <dbReference type="ARBA" id="ARBA00038358"/>
    </source>
</evidence>
<evidence type="ECO:0000313" key="6">
    <source>
        <dbReference type="Proteomes" id="UP000622317"/>
    </source>
</evidence>
<sequence length="373" mass="42719">MSKDHPAINAALEQALKIVRHNVEHYYDRFQHVSENDVYPKEENKVWTMGFYPGELYLAYLNTKDEYYLSKREQILASFKSRCESGHMETHDIGFLYEMTAYYDYKATGDEQSKALFLAAADKLMARYNEKGGFIQAWGPMDPHADKTRIIIDCMMNLPHLYLASELTGDSKYREAAISHAKVSSKTLIRDDFSSYHTYWMDVQSGKPLHGATHQGHKDESTWARGQAWAVYGFYKSYVFTQDPSFLEIATKCADVYLANLPENDINYWDFDFTDETPDIRDSSATAIFVAGLVRLGRVLEGEKATTYQKASGDLLTILAQRYQNTDVYEGAGILREGMYHRDLGTAFVSWGDYYYLEALYAFLGLPSSSEEM</sequence>
<dbReference type="SUPFAM" id="SSF48208">
    <property type="entry name" value="Six-hairpin glycosidases"/>
    <property type="match status" value="1"/>
</dbReference>
<feature type="binding site" evidence="4">
    <location>
        <position position="213"/>
    </location>
    <ligand>
        <name>substrate</name>
    </ligand>
</feature>
<accession>A0A927F8Y7</accession>
<dbReference type="PANTHER" id="PTHR36845">
    <property type="entry name" value="HYDROLASE, PUTATIVE (AFU_ORTHOLOGUE AFUA_7G05090)-RELATED"/>
    <property type="match status" value="1"/>
</dbReference>
<dbReference type="InterPro" id="IPR010905">
    <property type="entry name" value="Glyco_hydro_88"/>
</dbReference>
<dbReference type="PANTHER" id="PTHR36845:SF1">
    <property type="entry name" value="HYDROLASE, PUTATIVE (AFU_ORTHOLOGUE AFUA_7G05090)-RELATED"/>
    <property type="match status" value="1"/>
</dbReference>
<dbReference type="InterPro" id="IPR012341">
    <property type="entry name" value="6hp_glycosidase-like_sf"/>
</dbReference>
<protein>
    <submittedName>
        <fullName evidence="5">Glycoside hydrolase family 88 protein</fullName>
    </submittedName>
</protein>
<dbReference type="EMBL" id="JACYFG010000032">
    <property type="protein sequence ID" value="MBD5780055.1"/>
    <property type="molecule type" value="Genomic_DNA"/>
</dbReference>
<feature type="binding site" evidence="4">
    <location>
        <position position="211"/>
    </location>
    <ligand>
        <name>substrate</name>
    </ligand>
</feature>
<name>A0A927F8Y7_9BACT</name>
<evidence type="ECO:0000256" key="3">
    <source>
        <dbReference type="PIRSR" id="PIRSR610905-1"/>
    </source>
</evidence>
<feature type="binding site" evidence="4">
    <location>
        <position position="229"/>
    </location>
    <ligand>
        <name>substrate</name>
    </ligand>
</feature>
<feature type="active site" description="Proton donor" evidence="3">
    <location>
        <position position="153"/>
    </location>
</feature>
<gene>
    <name evidence="5" type="ORF">IEN85_11190</name>
</gene>
<organism evidence="5 6">
    <name type="scientific">Pelagicoccus enzymogenes</name>
    <dbReference type="NCBI Taxonomy" id="2773457"/>
    <lineage>
        <taxon>Bacteria</taxon>
        <taxon>Pseudomonadati</taxon>
        <taxon>Verrucomicrobiota</taxon>
        <taxon>Opitutia</taxon>
        <taxon>Puniceicoccales</taxon>
        <taxon>Pelagicoccaceae</taxon>
        <taxon>Pelagicoccus</taxon>
    </lineage>
</organism>
<dbReference type="GO" id="GO:0052757">
    <property type="term" value="F:chondroitin hydrolase activity"/>
    <property type="evidence" value="ECO:0007669"/>
    <property type="project" value="TreeGrafter"/>
</dbReference>
<evidence type="ECO:0000256" key="4">
    <source>
        <dbReference type="PIRSR" id="PIRSR610905-2"/>
    </source>
</evidence>
<dbReference type="GO" id="GO:0000272">
    <property type="term" value="P:polysaccharide catabolic process"/>
    <property type="evidence" value="ECO:0007669"/>
    <property type="project" value="TreeGrafter"/>
</dbReference>
<keyword evidence="6" id="KW-1185">Reference proteome</keyword>
<feature type="binding site" evidence="4">
    <location>
        <position position="225"/>
    </location>
    <ligand>
        <name>substrate</name>
    </ligand>
</feature>
<dbReference type="Proteomes" id="UP000622317">
    <property type="component" value="Unassembled WGS sequence"/>
</dbReference>
<dbReference type="AlphaFoldDB" id="A0A927F8Y7"/>
<proteinExistence type="inferred from homology"/>
<feature type="binding site" evidence="4">
    <location>
        <position position="153"/>
    </location>
    <ligand>
        <name>substrate</name>
    </ligand>
</feature>
<feature type="active site" description="Nucleophile" evidence="3">
    <location>
        <position position="92"/>
    </location>
</feature>
<dbReference type="Pfam" id="PF07470">
    <property type="entry name" value="Glyco_hydro_88"/>
    <property type="match status" value="1"/>
</dbReference>
<feature type="binding site" evidence="4">
    <location>
        <position position="92"/>
    </location>
    <ligand>
        <name>substrate</name>
    </ligand>
</feature>
<dbReference type="RefSeq" id="WP_191617174.1">
    <property type="nucleotide sequence ID" value="NZ_JACYFG010000032.1"/>
</dbReference>
<keyword evidence="1 5" id="KW-0378">Hydrolase</keyword>
<dbReference type="InterPro" id="IPR052369">
    <property type="entry name" value="UG_Glycosaminoglycan_Hydrolase"/>
</dbReference>
<dbReference type="InterPro" id="IPR008928">
    <property type="entry name" value="6-hairpin_glycosidase_sf"/>
</dbReference>
<reference evidence="5" key="1">
    <citation type="submission" date="2020-09" db="EMBL/GenBank/DDBJ databases">
        <title>Pelagicoccus enzymogenes sp. nov. with an EPS production, isolated from marine sediment.</title>
        <authorList>
            <person name="Feng X."/>
        </authorList>
    </citation>
    <scope>NUCLEOTIDE SEQUENCE</scope>
    <source>
        <strain evidence="5">NFK12</strain>
    </source>
</reference>